<evidence type="ECO:0000256" key="4">
    <source>
        <dbReference type="ARBA" id="ARBA00022989"/>
    </source>
</evidence>
<dbReference type="InterPro" id="IPR050833">
    <property type="entry name" value="Poly_Biosynth_Transport"/>
</dbReference>
<feature type="transmembrane region" description="Helical" evidence="6">
    <location>
        <begin position="331"/>
        <end position="351"/>
    </location>
</feature>
<dbReference type="AlphaFoldDB" id="A0A0H2UU27"/>
<keyword evidence="2" id="KW-1003">Cell membrane</keyword>
<feature type="transmembrane region" description="Helical" evidence="6">
    <location>
        <begin position="12"/>
        <end position="32"/>
    </location>
</feature>
<dbReference type="PANTHER" id="PTHR30250:SF11">
    <property type="entry name" value="O-ANTIGEN TRANSPORTER-RELATED"/>
    <property type="match status" value="1"/>
</dbReference>
<keyword evidence="3 6" id="KW-0812">Transmembrane</keyword>
<dbReference type="RefSeq" id="WP_010922136.1">
    <property type="nucleotide sequence ID" value="NC_004070.1"/>
</dbReference>
<feature type="transmembrane region" description="Helical" evidence="6">
    <location>
        <begin position="251"/>
        <end position="271"/>
    </location>
</feature>
<dbReference type="EMBL" id="AE014074">
    <property type="protein sequence ID" value="AAM79138.1"/>
    <property type="molecule type" value="Genomic_DNA"/>
</dbReference>
<feature type="transmembrane region" description="Helical" evidence="6">
    <location>
        <begin position="297"/>
        <end position="325"/>
    </location>
</feature>
<feature type="transmembrane region" description="Helical" evidence="6">
    <location>
        <begin position="44"/>
        <end position="61"/>
    </location>
</feature>
<evidence type="ECO:0000313" key="7">
    <source>
        <dbReference type="EMBL" id="AAM79138.1"/>
    </source>
</evidence>
<dbReference type="KEGG" id="spg:SpyM3_0531"/>
<proteinExistence type="predicted"/>
<keyword evidence="4 6" id="KW-1133">Transmembrane helix</keyword>
<dbReference type="Proteomes" id="UP000000564">
    <property type="component" value="Chromosome"/>
</dbReference>
<gene>
    <name evidence="7" type="ordered locus">SpyM3_0531</name>
</gene>
<evidence type="ECO:0000313" key="8">
    <source>
        <dbReference type="Proteomes" id="UP000000564"/>
    </source>
</evidence>
<evidence type="ECO:0000256" key="6">
    <source>
        <dbReference type="SAM" id="Phobius"/>
    </source>
</evidence>
<evidence type="ECO:0000256" key="3">
    <source>
        <dbReference type="ARBA" id="ARBA00022692"/>
    </source>
</evidence>
<dbReference type="HOGENOM" id="CLU_032713_0_0_9"/>
<dbReference type="PANTHER" id="PTHR30250">
    <property type="entry name" value="PST FAMILY PREDICTED COLANIC ACID TRANSPORTER"/>
    <property type="match status" value="1"/>
</dbReference>
<comment type="subcellular location">
    <subcellularLocation>
        <location evidence="1">Cell membrane</location>
        <topology evidence="1">Multi-pass membrane protein</topology>
    </subcellularLocation>
</comment>
<name>A0A0H2UU27_STRP3</name>
<feature type="transmembrane region" description="Helical" evidence="6">
    <location>
        <begin position="363"/>
        <end position="382"/>
    </location>
</feature>
<organism evidence="7 8">
    <name type="scientific">Streptococcus pyogenes serotype M3 (strain ATCC BAA-595 / MGAS315)</name>
    <dbReference type="NCBI Taxonomy" id="198466"/>
    <lineage>
        <taxon>Bacteria</taxon>
        <taxon>Bacillati</taxon>
        <taxon>Bacillota</taxon>
        <taxon>Bacilli</taxon>
        <taxon>Lactobacillales</taxon>
        <taxon>Streptococcaceae</taxon>
        <taxon>Streptococcus</taxon>
    </lineage>
</organism>
<accession>A0A0H2UU27</accession>
<evidence type="ECO:0000256" key="2">
    <source>
        <dbReference type="ARBA" id="ARBA00022475"/>
    </source>
</evidence>
<keyword evidence="5 6" id="KW-0472">Membrane</keyword>
<feature type="transmembrane region" description="Helical" evidence="6">
    <location>
        <begin position="81"/>
        <end position="101"/>
    </location>
</feature>
<evidence type="ECO:0000256" key="1">
    <source>
        <dbReference type="ARBA" id="ARBA00004651"/>
    </source>
</evidence>
<reference evidence="7 8" key="1">
    <citation type="journal article" date="2002" name="Proc. Natl. Acad. Sci. U.S.A.">
        <title>Genome sequence of a serotype M3 strain of group A Streptococcus: phage-encoded toxins, the high-virulence phenotype, and clone emergence.</title>
        <authorList>
            <person name="Beres S.B."/>
            <person name="Sylva G.L."/>
            <person name="Barbian K.D."/>
            <person name="Lei B."/>
            <person name="Hoff J.S."/>
            <person name="Mammarella N.D."/>
            <person name="Liu M.Y."/>
            <person name="Smoot J.C."/>
            <person name="Porcella S.F."/>
            <person name="Parkins L.D."/>
            <person name="Campbell D.S."/>
            <person name="Smith T.M."/>
            <person name="McCormick J.K."/>
            <person name="Leung D.Y."/>
            <person name="Schlievert P.M."/>
            <person name="Musser J.M."/>
        </authorList>
    </citation>
    <scope>NUCLEOTIDE SEQUENCE [LARGE SCALE GENOMIC DNA]</scope>
    <source>
        <strain evidence="8">ATCC BAA-595 / MGAS315</strain>
    </source>
</reference>
<evidence type="ECO:0000256" key="5">
    <source>
        <dbReference type="ARBA" id="ARBA00023136"/>
    </source>
</evidence>
<protein>
    <submittedName>
        <fullName evidence="7">Uncharacterized protein</fullName>
    </submittedName>
</protein>
<feature type="transmembrane region" description="Helical" evidence="6">
    <location>
        <begin position="388"/>
        <end position="413"/>
    </location>
</feature>
<sequence length="428" mass="48689">MINPSKQNQTIFLWNMLGSLSTAVISVILLMVVTRLLTSADSDIYAFAYSFANMMVVVGLFQVRNYQATDINEKYSFSQYLVARLMTCLLMLAITVIYLTLTKTDSYKSTIVFLVCFYRSTDAFSDLYQGMFQQHERLDIAGKSLAYRNTLIFMVYTAIILYSKNLTLALVAVCIVSLVFIMYYDIGHSKKFQKLMFSELLSNISFQNSLKLLKESFPLFLNGFLIIYIYTQPKYAIELMTTLGEVALGSQTIFNILFMPAFVMNLLILFFRPHITQMAIALIRGQIKEFNKIQVQLFAYLGVFSLIALVGSGLFGIPFLSILYGTNLTDYWVDFMLIMLGGSIGSFATVIDNILTAMRKQQLLLIPYTGGFLISLLITNLFVMKYHILGAALSFLITMLVWLGLSIMIYLFIMNRFKKGRVNATIYD</sequence>
<feature type="transmembrane region" description="Helical" evidence="6">
    <location>
        <begin position="168"/>
        <end position="186"/>
    </location>
</feature>
<feature type="transmembrane region" description="Helical" evidence="6">
    <location>
        <begin position="212"/>
        <end position="231"/>
    </location>
</feature>
<dbReference type="GO" id="GO:0005886">
    <property type="term" value="C:plasma membrane"/>
    <property type="evidence" value="ECO:0007669"/>
    <property type="project" value="UniProtKB-SubCell"/>
</dbReference>